<comment type="caution">
    <text evidence="2">The sequence shown here is derived from an EMBL/GenBank/DDBJ whole genome shotgun (WGS) entry which is preliminary data.</text>
</comment>
<feature type="domain" description="Glycosyltransferase subfamily 4-like N-terminal" evidence="1">
    <location>
        <begin position="16"/>
        <end position="172"/>
    </location>
</feature>
<evidence type="ECO:0000313" key="2">
    <source>
        <dbReference type="EMBL" id="MDP4299850.1"/>
    </source>
</evidence>
<dbReference type="SUPFAM" id="SSF53756">
    <property type="entry name" value="UDP-Glycosyltransferase/glycogen phosphorylase"/>
    <property type="match status" value="1"/>
</dbReference>
<dbReference type="CDD" id="cd03807">
    <property type="entry name" value="GT4_WbnK-like"/>
    <property type="match status" value="1"/>
</dbReference>
<gene>
    <name evidence="2" type="ORF">Q8X39_04335</name>
</gene>
<dbReference type="Proteomes" id="UP001235760">
    <property type="component" value="Unassembled WGS sequence"/>
</dbReference>
<proteinExistence type="predicted"/>
<accession>A0ABT9G0A1</accession>
<keyword evidence="2" id="KW-0328">Glycosyltransferase</keyword>
<keyword evidence="3" id="KW-1185">Reference proteome</keyword>
<dbReference type="PANTHER" id="PTHR12526:SF638">
    <property type="entry name" value="SPORE COAT PROTEIN SA"/>
    <property type="match status" value="1"/>
</dbReference>
<dbReference type="EMBL" id="JAUZEE010000002">
    <property type="protein sequence ID" value="MDP4299850.1"/>
    <property type="molecule type" value="Genomic_DNA"/>
</dbReference>
<dbReference type="Gene3D" id="3.40.50.2000">
    <property type="entry name" value="Glycogen Phosphorylase B"/>
    <property type="match status" value="2"/>
</dbReference>
<evidence type="ECO:0000259" key="1">
    <source>
        <dbReference type="Pfam" id="PF13439"/>
    </source>
</evidence>
<keyword evidence="2" id="KW-0808">Transferase</keyword>
<sequence>MNYPNVIHIIISLGVGGAELMLRRLAVAQRPTTVVSLKDIGPVGHMLQADGVEVIELGLRGIWDLPRVLFATQRVLDDRRPDVVQTWMVHADLIGGLAARMAGIRAVIWGVRTTEFGGTSRGTRQIRWLCARLSGWVPAAIACAAEASRRSHIAIGYDASHMVVIPNGFDVDQFKPDPERRQRMRASLGLGESDIVIGNVGRWNDAKDHPNFVRAADMLQAGWSADRPGTLRFAMVGRGVDGQNAVLDEALAATACRDRYLLLGERNDVPDLLQAFDLFCLSSRTEGFPNVVGEAMSSGVPCVVTDVGDAAMLVGDTGWVVRKEDPVALSTALHAAATESADLHDQRAKKARQRIVDEYSMTRACQRFSELQASVARSHGSDTYKN</sequence>
<dbReference type="Pfam" id="PF13692">
    <property type="entry name" value="Glyco_trans_1_4"/>
    <property type="match status" value="1"/>
</dbReference>
<name>A0ABT9G0A1_LEPDI</name>
<organism evidence="2 3">
    <name type="scientific">Leptothrix discophora</name>
    <dbReference type="NCBI Taxonomy" id="89"/>
    <lineage>
        <taxon>Bacteria</taxon>
        <taxon>Pseudomonadati</taxon>
        <taxon>Pseudomonadota</taxon>
        <taxon>Betaproteobacteria</taxon>
        <taxon>Burkholderiales</taxon>
        <taxon>Sphaerotilaceae</taxon>
        <taxon>Leptothrix</taxon>
    </lineage>
</organism>
<dbReference type="Pfam" id="PF13439">
    <property type="entry name" value="Glyco_transf_4"/>
    <property type="match status" value="1"/>
</dbReference>
<evidence type="ECO:0000313" key="3">
    <source>
        <dbReference type="Proteomes" id="UP001235760"/>
    </source>
</evidence>
<dbReference type="InterPro" id="IPR028098">
    <property type="entry name" value="Glyco_trans_4-like_N"/>
</dbReference>
<dbReference type="EC" id="2.4.-.-" evidence="2"/>
<protein>
    <submittedName>
        <fullName evidence="2">Glycosyltransferase</fullName>
        <ecNumber evidence="2">2.4.-.-</ecNumber>
    </submittedName>
</protein>
<dbReference type="PANTHER" id="PTHR12526">
    <property type="entry name" value="GLYCOSYLTRANSFERASE"/>
    <property type="match status" value="1"/>
</dbReference>
<reference evidence="2 3" key="1">
    <citation type="submission" date="2023-08" db="EMBL/GenBank/DDBJ databases">
        <authorList>
            <person name="Roldan D.M."/>
            <person name="Menes R.J."/>
        </authorList>
    </citation>
    <scope>NUCLEOTIDE SEQUENCE [LARGE SCALE GENOMIC DNA]</scope>
    <source>
        <strain evidence="2 3">CCM 2812</strain>
    </source>
</reference>
<dbReference type="RefSeq" id="WP_305748407.1">
    <property type="nucleotide sequence ID" value="NZ_JAUZEE010000002.1"/>
</dbReference>
<dbReference type="GO" id="GO:0016757">
    <property type="term" value="F:glycosyltransferase activity"/>
    <property type="evidence" value="ECO:0007669"/>
    <property type="project" value="UniProtKB-KW"/>
</dbReference>